<evidence type="ECO:0000256" key="3">
    <source>
        <dbReference type="ARBA" id="ARBA00023002"/>
    </source>
</evidence>
<dbReference type="GO" id="GO:0051539">
    <property type="term" value="F:4 iron, 4 sulfur cluster binding"/>
    <property type="evidence" value="ECO:0007669"/>
    <property type="project" value="UniProtKB-KW"/>
</dbReference>
<dbReference type="PANTHER" id="PTHR43498">
    <property type="entry name" value="FERREDOXIN:COB-COM HETERODISULFIDE REDUCTASE SUBUNIT A"/>
    <property type="match status" value="1"/>
</dbReference>
<dbReference type="AlphaFoldDB" id="A0A7X8SND9"/>
<keyword evidence="7" id="KW-0732">Signal</keyword>
<feature type="signal peptide" evidence="7">
    <location>
        <begin position="1"/>
        <end position="28"/>
    </location>
</feature>
<keyword evidence="5" id="KW-0411">Iron-sulfur</keyword>
<evidence type="ECO:0000256" key="4">
    <source>
        <dbReference type="ARBA" id="ARBA00023004"/>
    </source>
</evidence>
<protein>
    <submittedName>
        <fullName evidence="8">FAD-dependent oxidoreductase</fullName>
    </submittedName>
</protein>
<dbReference type="Proteomes" id="UP000585050">
    <property type="component" value="Unassembled WGS sequence"/>
</dbReference>
<dbReference type="Gene3D" id="2.60.120.260">
    <property type="entry name" value="Galactose-binding domain-like"/>
    <property type="match status" value="1"/>
</dbReference>
<dbReference type="PANTHER" id="PTHR43498:SF1">
    <property type="entry name" value="COB--COM HETERODISULFIDE REDUCTASE IRON-SULFUR SUBUNIT A"/>
    <property type="match status" value="1"/>
</dbReference>
<dbReference type="InterPro" id="IPR039650">
    <property type="entry name" value="HdrA-like"/>
</dbReference>
<reference evidence="8 9" key="1">
    <citation type="submission" date="2020-04" db="EMBL/GenBank/DDBJ databases">
        <title>Flammeovirga sp. SR4, a novel species isolated from seawater.</title>
        <authorList>
            <person name="Wang X."/>
        </authorList>
    </citation>
    <scope>NUCLEOTIDE SEQUENCE [LARGE SCALE GENOMIC DNA]</scope>
    <source>
        <strain evidence="8 9">SR4</strain>
    </source>
</reference>
<dbReference type="Gene3D" id="3.50.50.60">
    <property type="entry name" value="FAD/NAD(P)-binding domain"/>
    <property type="match status" value="1"/>
</dbReference>
<feature type="region of interest" description="Disordered" evidence="6">
    <location>
        <begin position="32"/>
        <end position="53"/>
    </location>
</feature>
<dbReference type="GO" id="GO:0016491">
    <property type="term" value="F:oxidoreductase activity"/>
    <property type="evidence" value="ECO:0007669"/>
    <property type="project" value="UniProtKB-KW"/>
</dbReference>
<organism evidence="8 9">
    <name type="scientific">Flammeovirga agarivorans</name>
    <dbReference type="NCBI Taxonomy" id="2726742"/>
    <lineage>
        <taxon>Bacteria</taxon>
        <taxon>Pseudomonadati</taxon>
        <taxon>Bacteroidota</taxon>
        <taxon>Cytophagia</taxon>
        <taxon>Cytophagales</taxon>
        <taxon>Flammeovirgaceae</taxon>
        <taxon>Flammeovirga</taxon>
    </lineage>
</organism>
<evidence type="ECO:0000256" key="7">
    <source>
        <dbReference type="SAM" id="SignalP"/>
    </source>
</evidence>
<evidence type="ECO:0000313" key="8">
    <source>
        <dbReference type="EMBL" id="NLR93418.1"/>
    </source>
</evidence>
<keyword evidence="1" id="KW-0004">4Fe-4S</keyword>
<evidence type="ECO:0000256" key="1">
    <source>
        <dbReference type="ARBA" id="ARBA00022485"/>
    </source>
</evidence>
<evidence type="ECO:0000256" key="2">
    <source>
        <dbReference type="ARBA" id="ARBA00022723"/>
    </source>
</evidence>
<proteinExistence type="predicted"/>
<evidence type="ECO:0000256" key="6">
    <source>
        <dbReference type="SAM" id="MobiDB-lite"/>
    </source>
</evidence>
<keyword evidence="4" id="KW-0408">Iron</keyword>
<dbReference type="Pfam" id="PF12831">
    <property type="entry name" value="FAD_oxidored"/>
    <property type="match status" value="1"/>
</dbReference>
<accession>A0A7X8SND9</accession>
<gene>
    <name evidence="8" type="ORF">HGP29_19635</name>
</gene>
<evidence type="ECO:0000313" key="9">
    <source>
        <dbReference type="Proteomes" id="UP000585050"/>
    </source>
</evidence>
<feature type="chain" id="PRO_5030955103" evidence="7">
    <location>
        <begin position="29"/>
        <end position="651"/>
    </location>
</feature>
<name>A0A7X8SND9_9BACT</name>
<dbReference type="SUPFAM" id="SSF51905">
    <property type="entry name" value="FAD/NAD(P)-binding domain"/>
    <property type="match status" value="1"/>
</dbReference>
<keyword evidence="2" id="KW-0479">Metal-binding</keyword>
<evidence type="ECO:0000256" key="5">
    <source>
        <dbReference type="ARBA" id="ARBA00023014"/>
    </source>
</evidence>
<sequence>MKRRNFLKSGVKGSIASGLLLSSNSISAKDKKSKDNIINDGSRDNWKQLSDGKRGKPERFKEVNYKVVVVGGGLAGICAAVASAREGVETLLVQDRSVLGGNASSEIRVLVNGVNHLKPDWIPERETGIIEEILLHNRFNNPQESFSVWDHVLYDFVIREPHLELLLNTQAVNVEMTGSSIKKAICWQNSTETEYHISAQQFVDCSGDGLLAASAGAEYRTGREAGSEFNEKYAPEEADGWQMGASLLIAGKDMGKPTAYSPPSFAIPFDLKKSNPRRKVRSFNEGYWWVEVGSKHDIIAEQDEIQHKLMGYVHGVWDYIKNSGDFEGTENYALEWIGSVPGRRESRRFMGDHILSERDLVDHQHFDDAVAYGGWSLDEHNPGGIENLDEPPSYFHYHFKKVYQIPFRSLYSRNIDNLLFSGRNISQTHIALSSTRVMATCALMGQATGTAAALCVQHKKNPRGIYQKHMVELQEKLMLNDAFIPDHPAMDKDDLAKEVKQWSASSTQSGDVNLLNDGWSRDFKGVLHHWSTDQIPASVQMEWEKPVALSSIVLKCDTNVQMNIMMRNNYNNRKIFTDTVPPELLKDLNLEARINGKWVTIGTITDNKTRRIKFNFDTIKTTSLRVNINETYGSSIAKLFEVRAYEKSVIS</sequence>
<dbReference type="InterPro" id="IPR036188">
    <property type="entry name" value="FAD/NAD-bd_sf"/>
</dbReference>
<comment type="caution">
    <text evidence="8">The sequence shown here is derived from an EMBL/GenBank/DDBJ whole genome shotgun (WGS) entry which is preliminary data.</text>
</comment>
<keyword evidence="3" id="KW-0560">Oxidoreductase</keyword>
<keyword evidence="9" id="KW-1185">Reference proteome</keyword>
<dbReference type="GO" id="GO:0046872">
    <property type="term" value="F:metal ion binding"/>
    <property type="evidence" value="ECO:0007669"/>
    <property type="project" value="UniProtKB-KW"/>
</dbReference>
<dbReference type="EMBL" id="JABAIL010000006">
    <property type="protein sequence ID" value="NLR93418.1"/>
    <property type="molecule type" value="Genomic_DNA"/>
</dbReference>
<dbReference type="RefSeq" id="WP_168884129.1">
    <property type="nucleotide sequence ID" value="NZ_JABAIL010000006.1"/>
</dbReference>